<dbReference type="Gramene" id="KCW54021">
    <property type="protein sequence ID" value="KCW54021"/>
    <property type="gene ID" value="EUGRSUZ_I00011"/>
</dbReference>
<dbReference type="InParanoid" id="A0A059AK29"/>
<organism evidence="1">
    <name type="scientific">Eucalyptus grandis</name>
    <name type="common">Flooded gum</name>
    <dbReference type="NCBI Taxonomy" id="71139"/>
    <lineage>
        <taxon>Eukaryota</taxon>
        <taxon>Viridiplantae</taxon>
        <taxon>Streptophyta</taxon>
        <taxon>Embryophyta</taxon>
        <taxon>Tracheophyta</taxon>
        <taxon>Spermatophyta</taxon>
        <taxon>Magnoliopsida</taxon>
        <taxon>eudicotyledons</taxon>
        <taxon>Gunneridae</taxon>
        <taxon>Pentapetalae</taxon>
        <taxon>rosids</taxon>
        <taxon>malvids</taxon>
        <taxon>Myrtales</taxon>
        <taxon>Myrtaceae</taxon>
        <taxon>Myrtoideae</taxon>
        <taxon>Eucalypteae</taxon>
        <taxon>Eucalyptus</taxon>
    </lineage>
</organism>
<evidence type="ECO:0000313" key="1">
    <source>
        <dbReference type="EMBL" id="KCW54021.1"/>
    </source>
</evidence>
<sequence length="75" mass="8664">MTNRSIQLLSAKEDHNCQRHSWVSTEAGLGPPTQKTHDHTIFNHQSTWICHMFLPFSSQVSERVDENPKITLLHL</sequence>
<dbReference type="AlphaFoldDB" id="A0A059AK29"/>
<dbReference type="EMBL" id="KK198761">
    <property type="protein sequence ID" value="KCW54021.1"/>
    <property type="molecule type" value="Genomic_DNA"/>
</dbReference>
<proteinExistence type="predicted"/>
<accession>A0A059AK29</accession>
<protein>
    <submittedName>
        <fullName evidence="1">Uncharacterized protein</fullName>
    </submittedName>
</protein>
<reference evidence="1" key="1">
    <citation type="submission" date="2013-07" db="EMBL/GenBank/DDBJ databases">
        <title>The genome of Eucalyptus grandis.</title>
        <authorList>
            <person name="Schmutz J."/>
            <person name="Hayes R."/>
            <person name="Myburg A."/>
            <person name="Tuskan G."/>
            <person name="Grattapaglia D."/>
            <person name="Rokhsar D.S."/>
        </authorList>
    </citation>
    <scope>NUCLEOTIDE SEQUENCE</scope>
    <source>
        <tissue evidence="1">Leaf extractions</tissue>
    </source>
</reference>
<name>A0A059AK29_EUCGR</name>
<gene>
    <name evidence="1" type="ORF">EUGRSUZ_I00011</name>
</gene>